<comment type="caution">
    <text evidence="2">The sequence shown here is derived from an EMBL/GenBank/DDBJ whole genome shotgun (WGS) entry which is preliminary data.</text>
</comment>
<keyword evidence="1" id="KW-0812">Transmembrane</keyword>
<gene>
    <name evidence="2" type="ORF">S03H2_64763</name>
</gene>
<sequence length="185" mass="21355">ERRFIMGMNGFIAIIGTIITTIAYVLIIIFVWIPSLSISDQLIPSLKYGIPIIIPVIVWPSVFIIWFSYILLTTYTNIIIDQNIKEILIYGCTAKGDRFNYTFPLSPEYQLTIMKYNVKNLSKKYQRWGIFLETETQLVRLYSGYEKGVKQFLEELVAITNWITVTKTDEEPPSILEINSPKGLS</sequence>
<protein>
    <submittedName>
        <fullName evidence="2">Uncharacterized protein</fullName>
    </submittedName>
</protein>
<organism evidence="2">
    <name type="scientific">marine sediment metagenome</name>
    <dbReference type="NCBI Taxonomy" id="412755"/>
    <lineage>
        <taxon>unclassified sequences</taxon>
        <taxon>metagenomes</taxon>
        <taxon>ecological metagenomes</taxon>
    </lineage>
</organism>
<proteinExistence type="predicted"/>
<keyword evidence="1" id="KW-1133">Transmembrane helix</keyword>
<feature type="non-terminal residue" evidence="2">
    <location>
        <position position="1"/>
    </location>
</feature>
<accession>X1KGQ8</accession>
<dbReference type="EMBL" id="BARU01042105">
    <property type="protein sequence ID" value="GAH81248.1"/>
    <property type="molecule type" value="Genomic_DNA"/>
</dbReference>
<feature type="transmembrane region" description="Helical" evidence="1">
    <location>
        <begin position="48"/>
        <end position="72"/>
    </location>
</feature>
<keyword evidence="1" id="KW-0472">Membrane</keyword>
<dbReference type="AlphaFoldDB" id="X1KGQ8"/>
<evidence type="ECO:0000313" key="2">
    <source>
        <dbReference type="EMBL" id="GAH81248.1"/>
    </source>
</evidence>
<name>X1KGQ8_9ZZZZ</name>
<feature type="transmembrane region" description="Helical" evidence="1">
    <location>
        <begin position="12"/>
        <end position="33"/>
    </location>
</feature>
<evidence type="ECO:0000256" key="1">
    <source>
        <dbReference type="SAM" id="Phobius"/>
    </source>
</evidence>
<reference evidence="2" key="1">
    <citation type="journal article" date="2014" name="Front. Microbiol.">
        <title>High frequency of phylogenetically diverse reductive dehalogenase-homologous genes in deep subseafloor sedimentary metagenomes.</title>
        <authorList>
            <person name="Kawai M."/>
            <person name="Futagami T."/>
            <person name="Toyoda A."/>
            <person name="Takaki Y."/>
            <person name="Nishi S."/>
            <person name="Hori S."/>
            <person name="Arai W."/>
            <person name="Tsubouchi T."/>
            <person name="Morono Y."/>
            <person name="Uchiyama I."/>
            <person name="Ito T."/>
            <person name="Fujiyama A."/>
            <person name="Inagaki F."/>
            <person name="Takami H."/>
        </authorList>
    </citation>
    <scope>NUCLEOTIDE SEQUENCE</scope>
    <source>
        <strain evidence="2">Expedition CK06-06</strain>
    </source>
</reference>